<feature type="transmembrane region" description="Helical" evidence="2">
    <location>
        <begin position="818"/>
        <end position="837"/>
    </location>
</feature>
<evidence type="ECO:0000256" key="2">
    <source>
        <dbReference type="SAM" id="Phobius"/>
    </source>
</evidence>
<feature type="region of interest" description="Disordered" evidence="1">
    <location>
        <begin position="56"/>
        <end position="77"/>
    </location>
</feature>
<dbReference type="Proteomes" id="UP001155059">
    <property type="component" value="Unassembled WGS sequence"/>
</dbReference>
<protein>
    <submittedName>
        <fullName evidence="3">Molecular chaperone DnaJ</fullName>
    </submittedName>
</protein>
<reference evidence="3 4" key="1">
    <citation type="journal article" date="2022" name="Int. J. Syst. Evol. Microbiol.">
        <title>Pseudomonas aegrilactucae sp. nov. and Pseudomonas morbosilactucae sp. nov., pathogens causing bacterial rot of lettuce in Japan.</title>
        <authorList>
            <person name="Sawada H."/>
            <person name="Fujikawa T."/>
            <person name="Satou M."/>
        </authorList>
    </citation>
    <scope>NUCLEOTIDE SEQUENCE [LARGE SCALE GENOMIC DNA]</scope>
    <source>
        <strain evidence="3 4">MAFF 302030</strain>
    </source>
</reference>
<dbReference type="CDD" id="cd06257">
    <property type="entry name" value="DnaJ"/>
    <property type="match status" value="1"/>
</dbReference>
<dbReference type="RefSeq" id="WP_268267118.1">
    <property type="nucleotide sequence ID" value="NZ_JALQCW010000100.1"/>
</dbReference>
<dbReference type="InterPro" id="IPR001623">
    <property type="entry name" value="DnaJ_domain"/>
</dbReference>
<dbReference type="AlphaFoldDB" id="A0A9X1Z2K1"/>
<evidence type="ECO:0000313" key="4">
    <source>
        <dbReference type="Proteomes" id="UP001155059"/>
    </source>
</evidence>
<proteinExistence type="predicted"/>
<keyword evidence="2" id="KW-0472">Membrane</keyword>
<keyword evidence="2" id="KW-0812">Transmembrane</keyword>
<organism evidence="3 4">
    <name type="scientific">Pseudomonas morbosilactucae</name>
    <dbReference type="NCBI Taxonomy" id="2938197"/>
    <lineage>
        <taxon>Bacteria</taxon>
        <taxon>Pseudomonadati</taxon>
        <taxon>Pseudomonadota</taxon>
        <taxon>Gammaproteobacteria</taxon>
        <taxon>Pseudomonadales</taxon>
        <taxon>Pseudomonadaceae</taxon>
        <taxon>Pseudomonas</taxon>
    </lineage>
</organism>
<evidence type="ECO:0000256" key="1">
    <source>
        <dbReference type="SAM" id="MobiDB-lite"/>
    </source>
</evidence>
<name>A0A9X1Z2K1_9PSED</name>
<reference evidence="3 4" key="2">
    <citation type="journal article" date="2023" name="Plant Pathol.">
        <title>Dismantling and reorganizing Pseudomonas marginalis sensu#lato.</title>
        <authorList>
            <person name="Sawada H."/>
            <person name="Fujikawa T."/>
            <person name="Satou M."/>
        </authorList>
    </citation>
    <scope>NUCLEOTIDE SEQUENCE [LARGE SCALE GENOMIC DNA]</scope>
    <source>
        <strain evidence="3 4">MAFF 302030</strain>
    </source>
</reference>
<accession>A0A9X1Z2K1</accession>
<comment type="caution">
    <text evidence="3">The sequence shown here is derived from an EMBL/GenBank/DDBJ whole genome shotgun (WGS) entry which is preliminary data.</text>
</comment>
<keyword evidence="2" id="KW-1133">Transmembrane helix</keyword>
<dbReference type="EMBL" id="JALQCW010000100">
    <property type="protein sequence ID" value="MCK9801986.1"/>
    <property type="molecule type" value="Genomic_DNA"/>
</dbReference>
<evidence type="ECO:0000313" key="3">
    <source>
        <dbReference type="EMBL" id="MCK9801986.1"/>
    </source>
</evidence>
<sequence>MTCWIRLGIEPTKDHDVIRGAYRARLPEHHPETDPQGFQALRQAYEAALQYARQAEAAADKASEDEGMGDDSPLIDPPPDEVSPVLADFNGLLDDETRRFDPAAWQGFIQQLDQLPLESLEQVSWQVLHTLIDCGPLSYACARLLERRLGWSSQLLQLDLGHAQQIDQFLQRIEQDDPFDTAQMSQWSPAAQVETLWYTRTLEQLYQQRPLHEFVAFFSQHTCLPLPQEEAFVQRLLVQCSLAGIGGPSLLELCQERHRQAPDDADALYLLACQASALGLTHQALQHWSRLWQQHQHPQAATWLLGLCAERQPLWQPLLIQAFDRLENFRAWPQGLGDVEQAFGSPSQRPETLARWYGLNNHRLKGLAGAFVDWRLGADEWPLLAQLCIDQTDSSLQRLYRHAWALHRGDVALLQALLAEPDSTDVLEQLVLEGFKYQAEQLLCWLTQAPVPLALKAFLESHSAHAYLAHELNQGEPRALCLLWLKRWRPYESRALERIAEVFEPARQSAEGSELELWIDLGRQGVYLPTMSSAQDAWSWHRQTLFLTGLLQQPERWLELTGLDSLASLTVTASHPLARLLSVLQRLPAEQSGLFGLLGWLDSKDPVQSLLAQRLMSVQQALDSPRLPSNLALYTCYLSDDQPFNDEALGTLLFWGVLYQDPLLDAEQHRALLKDIARVTSDGDWFEAFRDGLIKGQPSRPPLTVLEADGIDSSAFSLAVNTLNGLVRYGSAGVPRRKLLQKLQRAKDDTAHSIGLRFALTALLSWCERLLLAKADTQPASPLAMWRLGTRLAQGPFFWQVLGCGLLTPWAALMCGSVPLGLAILLLGVLALFGVCLRRLHDMGRGLPTLLICLVLTPALPFLPLLMLVAPSDSLPNRYGVPPNGDRNALQGGLQAALRRLNG</sequence>
<gene>
    <name evidence="3" type="ORF">M1B34_31065</name>
</gene>
<feature type="transmembrane region" description="Helical" evidence="2">
    <location>
        <begin position="849"/>
        <end position="870"/>
    </location>
</feature>